<dbReference type="Pfam" id="PF00379">
    <property type="entry name" value="Chitin_bind_4"/>
    <property type="match status" value="2"/>
</dbReference>
<evidence type="ECO:0000256" key="1">
    <source>
        <dbReference type="ARBA" id="ARBA00022460"/>
    </source>
</evidence>
<dbReference type="STRING" id="77166.N6ULF5"/>
<dbReference type="InterPro" id="IPR031311">
    <property type="entry name" value="CHIT_BIND_RR_consensus"/>
</dbReference>
<organism evidence="5">
    <name type="scientific">Dendroctonus ponderosae</name>
    <name type="common">Mountain pine beetle</name>
    <dbReference type="NCBI Taxonomy" id="77166"/>
    <lineage>
        <taxon>Eukaryota</taxon>
        <taxon>Metazoa</taxon>
        <taxon>Ecdysozoa</taxon>
        <taxon>Arthropoda</taxon>
        <taxon>Hexapoda</taxon>
        <taxon>Insecta</taxon>
        <taxon>Pterygota</taxon>
        <taxon>Neoptera</taxon>
        <taxon>Endopterygota</taxon>
        <taxon>Coleoptera</taxon>
        <taxon>Polyphaga</taxon>
        <taxon>Cucujiformia</taxon>
        <taxon>Curculionidae</taxon>
        <taxon>Scolytinae</taxon>
        <taxon>Dendroctonus</taxon>
    </lineage>
</organism>
<dbReference type="HOGENOM" id="CLU_509600_0_0_1"/>
<evidence type="ECO:0000313" key="5">
    <source>
        <dbReference type="EMBL" id="ENN81506.1"/>
    </source>
</evidence>
<evidence type="ECO:0000256" key="2">
    <source>
        <dbReference type="PROSITE-ProRule" id="PRU00497"/>
    </source>
</evidence>
<keyword evidence="1 2" id="KW-0193">Cuticle</keyword>
<name>N6ULF5_DENPD</name>
<dbReference type="GO" id="GO:0042302">
    <property type="term" value="F:structural constituent of cuticle"/>
    <property type="evidence" value="ECO:0007669"/>
    <property type="project" value="UniProtKB-UniRule"/>
</dbReference>
<dbReference type="PROSITE" id="PS00233">
    <property type="entry name" value="CHIT_BIND_RR_1"/>
    <property type="match status" value="1"/>
</dbReference>
<sequence length="535" mass="60841">IFLVAVWKLLSFLHCVGAEENSYAFEYVINSGGVLSQQTEHGHNDIVAGYYSFLQPDGKIRVVRYKADPERGFRVYVKYRRLSRKSSRVAYSGIHFEAVLGPLRFPKDFQHPVVFAKPAVVLPTHLGTRVAATVQCHAISVHQYAPEYDKPTDYSFSYGVKDPHTGDVKHQWEKKEGDTIKGQYSLVEADGSVRVVDYTADDKSGFNAIVKKSGPLRHITHDSKDAISHNNVQLKHGGAHYEQEVASEEAEPQQQFEYEYARNNEEGGAAVEEGQEGQEDEDQNQEYIYLKPEEAASAQESQRVISKTQYIPRKPVISVKEEYEDVKFLPHLPIDLNLLQKDTLEKIIPLDIQPIKPIEIKFQEERAHEKPTIQSHPTHNTPIVPKKTSQKDNAMKPSHELSQEELNKYLQEYYSKDISMSNSHQPVIETGFKPIRPKTKNPITQPVAPNTYKSGKKPQSTPGLKHFSTKPNANSNYASKFNSRLPQTSYGYPYMPLVKQTLTGNRQKAELTRLYRSASNNGYTRYAKRVSYQDV</sequence>
<dbReference type="GO" id="GO:0031012">
    <property type="term" value="C:extracellular matrix"/>
    <property type="evidence" value="ECO:0007669"/>
    <property type="project" value="TreeGrafter"/>
</dbReference>
<dbReference type="InterPro" id="IPR051217">
    <property type="entry name" value="Insect_Cuticle_Struc_Prot"/>
</dbReference>
<dbReference type="PROSITE" id="PS51155">
    <property type="entry name" value="CHIT_BIND_RR_2"/>
    <property type="match status" value="2"/>
</dbReference>
<evidence type="ECO:0000256" key="3">
    <source>
        <dbReference type="SAM" id="MobiDB-lite"/>
    </source>
</evidence>
<reference evidence="5 7" key="1">
    <citation type="journal article" date="2013" name="Genome Biol.">
        <title>Draft genome of the mountain pine beetle, Dendroctonus ponderosae Hopkins, a major forest pest.</title>
        <authorList>
            <person name="Keeling C.I."/>
            <person name="Yuen M.M."/>
            <person name="Liao N.Y."/>
            <person name="Docking T.R."/>
            <person name="Chan S.K."/>
            <person name="Taylor G.A."/>
            <person name="Palmquist D.L."/>
            <person name="Jackman S.D."/>
            <person name="Nguyen A."/>
            <person name="Li M."/>
            <person name="Henderson H."/>
            <person name="Janes J.K."/>
            <person name="Zhao Y."/>
            <person name="Pandoh P."/>
            <person name="Moore R."/>
            <person name="Sperling F.A."/>
            <person name="Huber D.P."/>
            <person name="Birol I."/>
            <person name="Jones S.J."/>
            <person name="Bohlmann J."/>
        </authorList>
    </citation>
    <scope>NUCLEOTIDE SEQUENCE</scope>
</reference>
<keyword evidence="4" id="KW-0732">Signal</keyword>
<dbReference type="PANTHER" id="PTHR12236:SF81">
    <property type="entry name" value="CUTICLE PROTEIN 19-LIKE PROTEIN"/>
    <property type="match status" value="1"/>
</dbReference>
<feature type="region of interest" description="Disordered" evidence="3">
    <location>
        <begin position="370"/>
        <end position="400"/>
    </location>
</feature>
<feature type="compositionally biased region" description="Polar residues" evidence="3">
    <location>
        <begin position="469"/>
        <end position="478"/>
    </location>
</feature>
<dbReference type="PANTHER" id="PTHR12236">
    <property type="entry name" value="STRUCTURAL CONTITUENT OF CUTICLE"/>
    <property type="match status" value="1"/>
</dbReference>
<dbReference type="EMBL" id="KB631844">
    <property type="protein sequence ID" value="ERL86679.1"/>
    <property type="molecule type" value="Genomic_DNA"/>
</dbReference>
<dbReference type="OrthoDB" id="6819000at2759"/>
<evidence type="ECO:0000256" key="4">
    <source>
        <dbReference type="SAM" id="SignalP"/>
    </source>
</evidence>
<accession>N6ULF5</accession>
<feature type="chain" id="PRO_5009708147" evidence="4">
    <location>
        <begin position="19"/>
        <end position="535"/>
    </location>
</feature>
<evidence type="ECO:0000313" key="7">
    <source>
        <dbReference type="Proteomes" id="UP000030742"/>
    </source>
</evidence>
<protein>
    <submittedName>
        <fullName evidence="5">Uncharacterized protein</fullName>
    </submittedName>
</protein>
<feature type="compositionally biased region" description="Polar residues" evidence="3">
    <location>
        <begin position="372"/>
        <end position="381"/>
    </location>
</feature>
<evidence type="ECO:0000313" key="6">
    <source>
        <dbReference type="EMBL" id="ERL86679.1"/>
    </source>
</evidence>
<gene>
    <name evidence="6" type="ORF">D910_04085</name>
    <name evidence="5" type="ORF">YQE_02035</name>
</gene>
<dbReference type="InterPro" id="IPR000618">
    <property type="entry name" value="Insect_cuticle"/>
</dbReference>
<feature type="signal peptide" evidence="4">
    <location>
        <begin position="1"/>
        <end position="18"/>
    </location>
</feature>
<dbReference type="GO" id="GO:0005615">
    <property type="term" value="C:extracellular space"/>
    <property type="evidence" value="ECO:0007669"/>
    <property type="project" value="TreeGrafter"/>
</dbReference>
<feature type="compositionally biased region" description="Polar residues" evidence="3">
    <location>
        <begin position="441"/>
        <end position="462"/>
    </location>
</feature>
<feature type="region of interest" description="Disordered" evidence="3">
    <location>
        <begin position="432"/>
        <end position="478"/>
    </location>
</feature>
<feature type="compositionally biased region" description="Basic and acidic residues" evidence="3">
    <location>
        <begin position="389"/>
        <end position="400"/>
    </location>
</feature>
<dbReference type="AlphaFoldDB" id="N6ULF5"/>
<proteinExistence type="predicted"/>
<feature type="non-terminal residue" evidence="5">
    <location>
        <position position="1"/>
    </location>
</feature>
<dbReference type="Proteomes" id="UP000030742">
    <property type="component" value="Unassembled WGS sequence"/>
</dbReference>
<dbReference type="PRINTS" id="PR00947">
    <property type="entry name" value="CUTICLE"/>
</dbReference>
<dbReference type="EMBL" id="KB740085">
    <property type="protein sequence ID" value="ENN81506.1"/>
    <property type="molecule type" value="Genomic_DNA"/>
</dbReference>